<feature type="transmembrane region" description="Helical" evidence="1">
    <location>
        <begin position="21"/>
        <end position="42"/>
    </location>
</feature>
<protein>
    <submittedName>
        <fullName evidence="2">ABC transporter permease subunit</fullName>
    </submittedName>
</protein>
<dbReference type="RefSeq" id="WP_349243334.1">
    <property type="nucleotide sequence ID" value="NZ_JASCXX010000002.1"/>
</dbReference>
<feature type="transmembrane region" description="Helical" evidence="1">
    <location>
        <begin position="98"/>
        <end position="121"/>
    </location>
</feature>
<name>A0AAW6TQK4_9BACT</name>
<feature type="transmembrane region" description="Helical" evidence="1">
    <location>
        <begin position="292"/>
        <end position="315"/>
    </location>
</feature>
<dbReference type="EMBL" id="JASCXX010000002">
    <property type="protein sequence ID" value="MDI6447923.1"/>
    <property type="molecule type" value="Genomic_DNA"/>
</dbReference>
<dbReference type="Pfam" id="PF12679">
    <property type="entry name" value="ABC2_membrane_2"/>
    <property type="match status" value="1"/>
</dbReference>
<keyword evidence="3" id="KW-1185">Reference proteome</keyword>
<keyword evidence="1" id="KW-1133">Transmembrane helix</keyword>
<dbReference type="AlphaFoldDB" id="A0AAW6TQK4"/>
<evidence type="ECO:0000313" key="3">
    <source>
        <dbReference type="Proteomes" id="UP001431776"/>
    </source>
</evidence>
<keyword evidence="1" id="KW-0812">Transmembrane</keyword>
<accession>A0AAW6TQK4</accession>
<evidence type="ECO:0000313" key="2">
    <source>
        <dbReference type="EMBL" id="MDI6447923.1"/>
    </source>
</evidence>
<proteinExistence type="predicted"/>
<feature type="transmembrane region" description="Helical" evidence="1">
    <location>
        <begin position="141"/>
        <end position="162"/>
    </location>
</feature>
<reference evidence="2" key="1">
    <citation type="submission" date="2023-05" db="EMBL/GenBank/DDBJ databases">
        <title>Anaerotaeda fermentans gen. nov., sp. nov., a novel anaerobic planctomycete of the new family within the order Sedimentisphaerales isolated from Taman Peninsula, Russia.</title>
        <authorList>
            <person name="Khomyakova M.A."/>
            <person name="Merkel A.Y."/>
            <person name="Slobodkin A.I."/>
        </authorList>
    </citation>
    <scope>NUCLEOTIDE SEQUENCE</scope>
    <source>
        <strain evidence="2">M17dextr</strain>
    </source>
</reference>
<feature type="transmembrane region" description="Helical" evidence="1">
    <location>
        <begin position="208"/>
        <end position="226"/>
    </location>
</feature>
<dbReference type="PANTHER" id="PTHR43471:SF10">
    <property type="entry name" value="SLL1107 PROTEIN"/>
    <property type="match status" value="1"/>
</dbReference>
<sequence length="321" mass="34700">MLNKLAAIARNTFVETIRQPVYAVIIGIALLLFLLSPSLSMYTFDDDNKLLRELGLSTLFLMSLFVAIFSASGAVAVELENKTILTVLTKPVQRPIFMVGKFLGVAAAVGIAHYVGTIALLMTIRHGVLETAADTHDWTVVGAAIAIVAITLLLSTFFNYTYDWKFTSTAVIVLAVLATFGIVFLALIDRNWQFNPAENGIHTLDVYGATLLFLAAVVIAALAVAISARFNTVVTLSACIGLFLLGLTSDYVFGRFAEIHLWARIGRALVPNLQVFWISDAIYEGSTVPAKYILVGGVYAICYAGGILALAVALFQRRQVG</sequence>
<organism evidence="2 3">
    <name type="scientific">Anaerobaca lacustris</name>
    <dbReference type="NCBI Taxonomy" id="3044600"/>
    <lineage>
        <taxon>Bacteria</taxon>
        <taxon>Pseudomonadati</taxon>
        <taxon>Planctomycetota</taxon>
        <taxon>Phycisphaerae</taxon>
        <taxon>Sedimentisphaerales</taxon>
        <taxon>Anaerobacaceae</taxon>
        <taxon>Anaerobaca</taxon>
    </lineage>
</organism>
<dbReference type="Proteomes" id="UP001431776">
    <property type="component" value="Unassembled WGS sequence"/>
</dbReference>
<feature type="transmembrane region" description="Helical" evidence="1">
    <location>
        <begin position="54"/>
        <end position="77"/>
    </location>
</feature>
<feature type="transmembrane region" description="Helical" evidence="1">
    <location>
        <begin position="169"/>
        <end position="188"/>
    </location>
</feature>
<evidence type="ECO:0000256" key="1">
    <source>
        <dbReference type="SAM" id="Phobius"/>
    </source>
</evidence>
<dbReference type="GO" id="GO:0005886">
    <property type="term" value="C:plasma membrane"/>
    <property type="evidence" value="ECO:0007669"/>
    <property type="project" value="UniProtKB-SubCell"/>
</dbReference>
<keyword evidence="1" id="KW-0472">Membrane</keyword>
<dbReference type="GO" id="GO:0140359">
    <property type="term" value="F:ABC-type transporter activity"/>
    <property type="evidence" value="ECO:0007669"/>
    <property type="project" value="InterPro"/>
</dbReference>
<feature type="transmembrane region" description="Helical" evidence="1">
    <location>
        <begin position="233"/>
        <end position="253"/>
    </location>
</feature>
<dbReference type="PANTHER" id="PTHR43471">
    <property type="entry name" value="ABC TRANSPORTER PERMEASE"/>
    <property type="match status" value="1"/>
</dbReference>
<comment type="caution">
    <text evidence="2">The sequence shown here is derived from an EMBL/GenBank/DDBJ whole genome shotgun (WGS) entry which is preliminary data.</text>
</comment>
<gene>
    <name evidence="2" type="ORF">QJ522_02610</name>
</gene>